<dbReference type="EMBL" id="JAELUQ010000003">
    <property type="protein sequence ID" value="KAG7417148.1"/>
    <property type="molecule type" value="Genomic_DNA"/>
</dbReference>
<evidence type="ECO:0000313" key="2">
    <source>
        <dbReference type="EMBL" id="KAG7417148.1"/>
    </source>
</evidence>
<sequence length="434" mass="49498">MAVPSITVSSPKTTSESPMTRASTSPIEWDHYYSGARFSENRDIEMNGPQGGEYDSVDDVEEEGLDENFVYGRLSPVPAPRQDTRTLSEMNGYLHGYRFVGNRDIEMDEADVEYESLFHQFTFEHPFRHAEDFDGFSGCWCEDDYEADVSESCFEEYSEESDVDGSSEDDNVSNTYGDAPEYSACESPAGFKGNYSGYYASTEYEESIDDLSGYEPEAHSWCNTSGCYSNNPEYNDVTVEKAVYTIPRRLADMEDTNWGLRKRKFDEYEEGQIEEDKFEEGEFDESESDGVQLEEPYPEVYDGYGTRSDDEMCMEHVLECDVCCDLNFNSTDAPQDHEYSLEAYTFQDDDVKFEEFPRRLQTISEVDEPLSPFPYGYADYVPEDPFVDGDFGAEDDFYPDEAGLAVEEEEGEDDNGPYLNDAQPDPAEVKYTFV</sequence>
<organism evidence="2 3">
    <name type="scientific">Fusarium oxysporum f. sp. rapae</name>
    <dbReference type="NCBI Taxonomy" id="485398"/>
    <lineage>
        <taxon>Eukaryota</taxon>
        <taxon>Fungi</taxon>
        <taxon>Dikarya</taxon>
        <taxon>Ascomycota</taxon>
        <taxon>Pezizomycotina</taxon>
        <taxon>Sordariomycetes</taxon>
        <taxon>Hypocreomycetidae</taxon>
        <taxon>Hypocreales</taxon>
        <taxon>Nectriaceae</taxon>
        <taxon>Fusarium</taxon>
        <taxon>Fusarium oxysporum species complex</taxon>
    </lineage>
</organism>
<protein>
    <submittedName>
        <fullName evidence="2">Uncharacterized protein</fullName>
    </submittedName>
</protein>
<feature type="region of interest" description="Disordered" evidence="1">
    <location>
        <begin position="401"/>
        <end position="434"/>
    </location>
</feature>
<comment type="caution">
    <text evidence="2">The sequence shown here is derived from an EMBL/GenBank/DDBJ whole genome shotgun (WGS) entry which is preliminary data.</text>
</comment>
<name>A0A8J5PCL5_FUSOX</name>
<dbReference type="Proteomes" id="UP000694050">
    <property type="component" value="Unassembled WGS sequence"/>
</dbReference>
<proteinExistence type="predicted"/>
<feature type="compositionally biased region" description="Acidic residues" evidence="1">
    <location>
        <begin position="156"/>
        <end position="171"/>
    </location>
</feature>
<feature type="compositionally biased region" description="Acidic residues" evidence="1">
    <location>
        <begin position="406"/>
        <end position="415"/>
    </location>
</feature>
<evidence type="ECO:0000256" key="1">
    <source>
        <dbReference type="SAM" id="MobiDB-lite"/>
    </source>
</evidence>
<reference evidence="2" key="1">
    <citation type="submission" date="2021-04" db="EMBL/GenBank/DDBJ databases">
        <title>First draft genome resource for Brassicaceae pathogens Fusarium oxysporum f. sp. raphani and Fusarium oxysporum f. sp. rapae.</title>
        <authorList>
            <person name="Asai S."/>
        </authorList>
    </citation>
    <scope>NUCLEOTIDE SEQUENCE</scope>
    <source>
        <strain evidence="2">Tf1208</strain>
    </source>
</reference>
<accession>A0A8J5PCL5</accession>
<feature type="region of interest" description="Disordered" evidence="1">
    <location>
        <begin position="156"/>
        <end position="175"/>
    </location>
</feature>
<gene>
    <name evidence="2" type="ORF">Forpe1208_v005222</name>
</gene>
<feature type="region of interest" description="Disordered" evidence="1">
    <location>
        <begin position="1"/>
        <end position="26"/>
    </location>
</feature>
<evidence type="ECO:0000313" key="3">
    <source>
        <dbReference type="Proteomes" id="UP000694050"/>
    </source>
</evidence>
<dbReference type="AlphaFoldDB" id="A0A8J5PCL5"/>